<keyword evidence="5" id="KW-1185">Reference proteome</keyword>
<dbReference type="PROSITE" id="PS50404">
    <property type="entry name" value="GST_NTER"/>
    <property type="match status" value="1"/>
</dbReference>
<dbReference type="InterPro" id="IPR005955">
    <property type="entry name" value="GST_Zeta"/>
</dbReference>
<protein>
    <submittedName>
        <fullName evidence="4">Maleylpyruvate isomerase</fullName>
    </submittedName>
</protein>
<dbReference type="Pfam" id="PF02798">
    <property type="entry name" value="GST_N"/>
    <property type="match status" value="1"/>
</dbReference>
<keyword evidence="4" id="KW-0670">Pyruvate</keyword>
<dbReference type="Gene3D" id="1.20.1050.10">
    <property type="match status" value="1"/>
</dbReference>
<dbReference type="FunFam" id="1.20.1050.10:FF:000017">
    <property type="entry name" value="Maleylacetoacetate isomerase"/>
    <property type="match status" value="1"/>
</dbReference>
<dbReference type="InterPro" id="IPR004045">
    <property type="entry name" value="Glutathione_S-Trfase_N"/>
</dbReference>
<dbReference type="InterPro" id="IPR040079">
    <property type="entry name" value="Glutathione_S-Trfase"/>
</dbReference>
<dbReference type="InterPro" id="IPR036282">
    <property type="entry name" value="Glutathione-S-Trfase_C_sf"/>
</dbReference>
<dbReference type="SUPFAM" id="SSF52833">
    <property type="entry name" value="Thioredoxin-like"/>
    <property type="match status" value="1"/>
</dbReference>
<evidence type="ECO:0000256" key="1">
    <source>
        <dbReference type="ARBA" id="ARBA00010007"/>
    </source>
</evidence>
<dbReference type="Proteomes" id="UP000198773">
    <property type="component" value="Unassembled WGS sequence"/>
</dbReference>
<dbReference type="AlphaFoldDB" id="A0A1H4F142"/>
<dbReference type="PANTHER" id="PTHR42673">
    <property type="entry name" value="MALEYLACETOACETATE ISOMERASE"/>
    <property type="match status" value="1"/>
</dbReference>
<feature type="domain" description="GST N-terminal" evidence="2">
    <location>
        <begin position="1"/>
        <end position="82"/>
    </location>
</feature>
<comment type="similarity">
    <text evidence="1">Belongs to the GST superfamily. Zeta family.</text>
</comment>
<reference evidence="4 5" key="1">
    <citation type="submission" date="2016-10" db="EMBL/GenBank/DDBJ databases">
        <authorList>
            <person name="de Groot N.N."/>
        </authorList>
    </citation>
    <scope>NUCLEOTIDE SEQUENCE [LARGE SCALE GENOMIC DNA]</scope>
    <source>
        <strain evidence="4 5">CGMCC 1.3430</strain>
    </source>
</reference>
<dbReference type="GO" id="GO:0005737">
    <property type="term" value="C:cytoplasm"/>
    <property type="evidence" value="ECO:0007669"/>
    <property type="project" value="InterPro"/>
</dbReference>
<dbReference type="GO" id="GO:0006559">
    <property type="term" value="P:L-phenylalanine catabolic process"/>
    <property type="evidence" value="ECO:0007669"/>
    <property type="project" value="TreeGrafter"/>
</dbReference>
<name>A0A1H4F142_ALKAM</name>
<dbReference type="SFLD" id="SFLDS00019">
    <property type="entry name" value="Glutathione_Transferase_(cytos"/>
    <property type="match status" value="1"/>
</dbReference>
<dbReference type="PROSITE" id="PS50405">
    <property type="entry name" value="GST_CTER"/>
    <property type="match status" value="1"/>
</dbReference>
<dbReference type="InterPro" id="IPR036249">
    <property type="entry name" value="Thioredoxin-like_sf"/>
</dbReference>
<keyword evidence="4" id="KW-0413">Isomerase</keyword>
<dbReference type="SUPFAM" id="SSF47616">
    <property type="entry name" value="GST C-terminal domain-like"/>
    <property type="match status" value="1"/>
</dbReference>
<dbReference type="InterPro" id="IPR034333">
    <property type="entry name" value="GST_Zeta_N"/>
</dbReference>
<dbReference type="Gene3D" id="3.40.30.10">
    <property type="entry name" value="Glutaredoxin"/>
    <property type="match status" value="1"/>
</dbReference>
<evidence type="ECO:0000313" key="4">
    <source>
        <dbReference type="EMBL" id="SEA90974.1"/>
    </source>
</evidence>
<dbReference type="RefSeq" id="WP_091344450.1">
    <property type="nucleotide sequence ID" value="NZ_FNRM01000008.1"/>
</dbReference>
<proteinExistence type="inferred from homology"/>
<dbReference type="CDD" id="cd03042">
    <property type="entry name" value="GST_N_Zeta"/>
    <property type="match status" value="1"/>
</dbReference>
<dbReference type="CDD" id="cd03191">
    <property type="entry name" value="GST_C_Zeta"/>
    <property type="match status" value="1"/>
</dbReference>
<feature type="domain" description="GST C-terminal" evidence="3">
    <location>
        <begin position="87"/>
        <end position="212"/>
    </location>
</feature>
<organism evidence="4 5">
    <name type="scientific">Alkalimonas amylolytica</name>
    <dbReference type="NCBI Taxonomy" id="152573"/>
    <lineage>
        <taxon>Bacteria</taxon>
        <taxon>Pseudomonadati</taxon>
        <taxon>Pseudomonadota</taxon>
        <taxon>Gammaproteobacteria</taxon>
        <taxon>Alkalimonas</taxon>
    </lineage>
</organism>
<accession>A0A1H4F142</accession>
<evidence type="ECO:0000259" key="3">
    <source>
        <dbReference type="PROSITE" id="PS50405"/>
    </source>
</evidence>
<dbReference type="GO" id="GO:0004364">
    <property type="term" value="F:glutathione transferase activity"/>
    <property type="evidence" value="ECO:0007669"/>
    <property type="project" value="TreeGrafter"/>
</dbReference>
<dbReference type="GO" id="GO:0006749">
    <property type="term" value="P:glutathione metabolic process"/>
    <property type="evidence" value="ECO:0007669"/>
    <property type="project" value="TreeGrafter"/>
</dbReference>
<evidence type="ECO:0000259" key="2">
    <source>
        <dbReference type="PROSITE" id="PS50404"/>
    </source>
</evidence>
<gene>
    <name evidence="4" type="ORF">SAMN04488051_108141</name>
</gene>
<dbReference type="GO" id="GO:0016034">
    <property type="term" value="F:maleylacetoacetate isomerase activity"/>
    <property type="evidence" value="ECO:0007669"/>
    <property type="project" value="TreeGrafter"/>
</dbReference>
<dbReference type="SFLD" id="SFLDG00358">
    <property type="entry name" value="Main_(cytGST)"/>
    <property type="match status" value="1"/>
</dbReference>
<dbReference type="NCBIfam" id="TIGR01262">
    <property type="entry name" value="maiA"/>
    <property type="match status" value="1"/>
</dbReference>
<dbReference type="STRING" id="152573.SAMN04488051_108141"/>
<dbReference type="FunFam" id="3.40.30.10:FF:000293">
    <property type="entry name" value="Maleylacetoacetate isomerase MaiA"/>
    <property type="match status" value="1"/>
</dbReference>
<dbReference type="InterPro" id="IPR034330">
    <property type="entry name" value="GST_Zeta_C"/>
</dbReference>
<dbReference type="InterPro" id="IPR010987">
    <property type="entry name" value="Glutathione-S-Trfase_C-like"/>
</dbReference>
<dbReference type="PANTHER" id="PTHR42673:SF21">
    <property type="entry name" value="GLUTATHIONE S-TRANSFERASE YFCF"/>
    <property type="match status" value="1"/>
</dbReference>
<dbReference type="EMBL" id="FNRM01000008">
    <property type="protein sequence ID" value="SEA90974.1"/>
    <property type="molecule type" value="Genomic_DNA"/>
</dbReference>
<sequence>MKLYGYWRSSAAYRVRIALALKGMTYESIPVHLVKEGGQQHQAAYQTLNPAELVPTLVDNELTLNQSLAIVEYLDAIQPEPALLPADPKQGALVRAMALDIACDIHPLNNLRVLQYLTGPLQLSEQQKMAWIHHWLNTGFQALEQRLQQSAGRFCFGDTVGLADICLVPQVYNALRFGLDMTPYPTIQAIYQQCNSLDAFSYAAPEVQADAQ</sequence>
<dbReference type="OrthoDB" id="509852at2"/>
<evidence type="ECO:0000313" key="5">
    <source>
        <dbReference type="Proteomes" id="UP000198773"/>
    </source>
</evidence>